<evidence type="ECO:0000313" key="2">
    <source>
        <dbReference type="Proteomes" id="UP001060215"/>
    </source>
</evidence>
<evidence type="ECO:0000313" key="1">
    <source>
        <dbReference type="EMBL" id="KAI8020328.1"/>
    </source>
</evidence>
<gene>
    <name evidence="1" type="ORF">LOK49_LG04G01577</name>
</gene>
<sequence length="543" mass="60367">MPPPVSQFCHFHPHHKKVLVQDGHSTPLIKPVNINNPSHLSLFSPPFPPSIQRSLSLSVSLSLSLSLSLCIPRPPKRKTKMNRNRNGHGGGPGPGEGSGAELLINTAKYFLRNRNLEGCRKYAVQAQESNPAAAAQILAVVDVLAAATTRFNNNDNNRPDWYSILGVKRYSEDLQLLRNQYKKLILLLNPNKNNSPFAPEAFDLVRHAWTLLSNPLKKNQFDNELRMFFGFQTKTKQPLDKMKKQKTKTKTESSSNSTPMEGGQCGSDSDTFWTVCPYCYYVYEYVRVYEDCCLRCQNHTCMRAFHAVAIRSPPPPAVVRNGEYWCLGFNPIGFQNGGGDKGKGFSSWMPFAPMFTATPHEEEEEEEEVVVVDNKNSVPPQGGNESNIGNNSDNSSDDELMGKTEENASGKNLQTEQVKKGVESFDGCTRKTYHHREVPSPSPSPSVAKPVMKRKKSVARNTKKIMGKGTRIKKDETIPEHVEGPDWDTDDASKDYEDFGSGIAEGMETLGSSRGQSGTGMDGLQFFDGEDDDIFVGLQDGFF</sequence>
<protein>
    <submittedName>
        <fullName evidence="1">Uncharacterized protein</fullName>
    </submittedName>
</protein>
<accession>A0ACC0I3F6</accession>
<dbReference type="EMBL" id="CM045759">
    <property type="protein sequence ID" value="KAI8020328.1"/>
    <property type="molecule type" value="Genomic_DNA"/>
</dbReference>
<keyword evidence="2" id="KW-1185">Reference proteome</keyword>
<proteinExistence type="predicted"/>
<reference evidence="1 2" key="1">
    <citation type="journal article" date="2022" name="Plant J.">
        <title>Chromosome-level genome of Camellia lanceoleosa provides a valuable resource for understanding genome evolution and self-incompatibility.</title>
        <authorList>
            <person name="Gong W."/>
            <person name="Xiao S."/>
            <person name="Wang L."/>
            <person name="Liao Z."/>
            <person name="Chang Y."/>
            <person name="Mo W."/>
            <person name="Hu G."/>
            <person name="Li W."/>
            <person name="Zhao G."/>
            <person name="Zhu H."/>
            <person name="Hu X."/>
            <person name="Ji K."/>
            <person name="Xiang X."/>
            <person name="Song Q."/>
            <person name="Yuan D."/>
            <person name="Jin S."/>
            <person name="Zhang L."/>
        </authorList>
    </citation>
    <scope>NUCLEOTIDE SEQUENCE [LARGE SCALE GENOMIC DNA]</scope>
    <source>
        <strain evidence="1">SQ_2022a</strain>
    </source>
</reference>
<organism evidence="1 2">
    <name type="scientific">Camellia lanceoleosa</name>
    <dbReference type="NCBI Taxonomy" id="1840588"/>
    <lineage>
        <taxon>Eukaryota</taxon>
        <taxon>Viridiplantae</taxon>
        <taxon>Streptophyta</taxon>
        <taxon>Embryophyta</taxon>
        <taxon>Tracheophyta</taxon>
        <taxon>Spermatophyta</taxon>
        <taxon>Magnoliopsida</taxon>
        <taxon>eudicotyledons</taxon>
        <taxon>Gunneridae</taxon>
        <taxon>Pentapetalae</taxon>
        <taxon>asterids</taxon>
        <taxon>Ericales</taxon>
        <taxon>Theaceae</taxon>
        <taxon>Camellia</taxon>
    </lineage>
</organism>
<comment type="caution">
    <text evidence="1">The sequence shown here is derived from an EMBL/GenBank/DDBJ whole genome shotgun (WGS) entry which is preliminary data.</text>
</comment>
<dbReference type="Proteomes" id="UP001060215">
    <property type="component" value="Chromosome 2"/>
</dbReference>
<name>A0ACC0I3F6_9ERIC</name>